<dbReference type="KEGG" id="mhey:H2LOC_004615"/>
<keyword evidence="3" id="KW-1185">Reference proteome</keyword>
<sequence>MWRPIIETILLFSAPFALYAVFHLAQMRWPFVAEFWHRGVVSTLTIAGLLAAVGGMLLLALGPRHQGAYIPAHVENGRLVPGRFE</sequence>
<evidence type="ECO:0000313" key="2">
    <source>
        <dbReference type="EMBL" id="QGM45026.1"/>
    </source>
</evidence>
<reference evidence="2 3" key="1">
    <citation type="submission" date="2019-11" db="EMBL/GenBank/DDBJ databases">
        <title>The genome sequence of Methylocystis heyeri.</title>
        <authorList>
            <person name="Oshkin I.Y."/>
            <person name="Miroshnikov K."/>
            <person name="Dedysh S.N."/>
        </authorList>
    </citation>
    <scope>NUCLEOTIDE SEQUENCE [LARGE SCALE GENOMIC DNA]</scope>
    <source>
        <strain evidence="2 3">H2</strain>
    </source>
</reference>
<feature type="transmembrane region" description="Helical" evidence="1">
    <location>
        <begin position="9"/>
        <end position="29"/>
    </location>
</feature>
<dbReference type="Proteomes" id="UP000309061">
    <property type="component" value="Chromosome"/>
</dbReference>
<keyword evidence="1" id="KW-0812">Transmembrane</keyword>
<dbReference type="InterPro" id="IPR046093">
    <property type="entry name" value="DUF6111"/>
</dbReference>
<proteinExistence type="predicted"/>
<name>A0A6B8KAA2_9HYPH</name>
<protein>
    <submittedName>
        <fullName evidence="2">Uncharacterized protein</fullName>
    </submittedName>
</protein>
<evidence type="ECO:0000313" key="3">
    <source>
        <dbReference type="Proteomes" id="UP000309061"/>
    </source>
</evidence>
<dbReference type="Pfam" id="PF19606">
    <property type="entry name" value="DUF6111"/>
    <property type="match status" value="1"/>
</dbReference>
<dbReference type="AlphaFoldDB" id="A0A6B8KAA2"/>
<feature type="transmembrane region" description="Helical" evidence="1">
    <location>
        <begin position="35"/>
        <end position="61"/>
    </location>
</feature>
<organism evidence="2 3">
    <name type="scientific">Methylocystis heyeri</name>
    <dbReference type="NCBI Taxonomy" id="391905"/>
    <lineage>
        <taxon>Bacteria</taxon>
        <taxon>Pseudomonadati</taxon>
        <taxon>Pseudomonadota</taxon>
        <taxon>Alphaproteobacteria</taxon>
        <taxon>Hyphomicrobiales</taxon>
        <taxon>Methylocystaceae</taxon>
        <taxon>Methylocystis</taxon>
    </lineage>
</organism>
<dbReference type="OrthoDB" id="7366326at2"/>
<accession>A0A6B8KAA2</accession>
<evidence type="ECO:0000256" key="1">
    <source>
        <dbReference type="SAM" id="Phobius"/>
    </source>
</evidence>
<dbReference type="RefSeq" id="WP_136495316.1">
    <property type="nucleotide sequence ID" value="NZ_CP046052.1"/>
</dbReference>
<gene>
    <name evidence="2" type="ORF">H2LOC_004615</name>
</gene>
<dbReference type="EMBL" id="CP046052">
    <property type="protein sequence ID" value="QGM45026.1"/>
    <property type="molecule type" value="Genomic_DNA"/>
</dbReference>
<keyword evidence="1" id="KW-0472">Membrane</keyword>
<keyword evidence="1" id="KW-1133">Transmembrane helix</keyword>